<dbReference type="RefSeq" id="WP_345344682.1">
    <property type="nucleotide sequence ID" value="NZ_BAABFB010000035.1"/>
</dbReference>
<feature type="domain" description="Barstar (barnase inhibitor)" evidence="2">
    <location>
        <begin position="40"/>
        <end position="121"/>
    </location>
</feature>
<keyword evidence="4" id="KW-1185">Reference proteome</keyword>
<comment type="similarity">
    <text evidence="1">Belongs to the barstar family.</text>
</comment>
<dbReference type="Proteomes" id="UP001501183">
    <property type="component" value="Unassembled WGS sequence"/>
</dbReference>
<dbReference type="EMBL" id="BAABFB010000035">
    <property type="protein sequence ID" value="GAA4478442.1"/>
    <property type="molecule type" value="Genomic_DNA"/>
</dbReference>
<evidence type="ECO:0000313" key="4">
    <source>
        <dbReference type="Proteomes" id="UP001501183"/>
    </source>
</evidence>
<evidence type="ECO:0000256" key="1">
    <source>
        <dbReference type="ARBA" id="ARBA00006845"/>
    </source>
</evidence>
<protein>
    <recommendedName>
        <fullName evidence="2">Barstar (barnase inhibitor) domain-containing protein</fullName>
    </recommendedName>
</protein>
<reference evidence="4" key="1">
    <citation type="journal article" date="2019" name="Int. J. Syst. Evol. Microbiol.">
        <title>The Global Catalogue of Microorganisms (GCM) 10K type strain sequencing project: providing services to taxonomists for standard genome sequencing and annotation.</title>
        <authorList>
            <consortium name="The Broad Institute Genomics Platform"/>
            <consortium name="The Broad Institute Genome Sequencing Center for Infectious Disease"/>
            <person name="Wu L."/>
            <person name="Ma J."/>
        </authorList>
    </citation>
    <scope>NUCLEOTIDE SEQUENCE [LARGE SCALE GENOMIC DNA]</scope>
    <source>
        <strain evidence="4">JCM 32206</strain>
    </source>
</reference>
<dbReference type="Pfam" id="PF01337">
    <property type="entry name" value="Barstar"/>
    <property type="match status" value="1"/>
</dbReference>
<accession>A0ABP8P257</accession>
<evidence type="ECO:0000313" key="3">
    <source>
        <dbReference type="EMBL" id="GAA4478442.1"/>
    </source>
</evidence>
<dbReference type="SUPFAM" id="SSF52038">
    <property type="entry name" value="Barstar-related"/>
    <property type="match status" value="1"/>
</dbReference>
<name>A0ABP8P257_9NOCA</name>
<organism evidence="3 4">
    <name type="scientific">Rhodococcus olei</name>
    <dbReference type="NCBI Taxonomy" id="2161675"/>
    <lineage>
        <taxon>Bacteria</taxon>
        <taxon>Bacillati</taxon>
        <taxon>Actinomycetota</taxon>
        <taxon>Actinomycetes</taxon>
        <taxon>Mycobacteriales</taxon>
        <taxon>Nocardiaceae</taxon>
        <taxon>Rhodococcus</taxon>
    </lineage>
</organism>
<gene>
    <name evidence="3" type="ORF">GCM10023094_22100</name>
</gene>
<dbReference type="InterPro" id="IPR035905">
    <property type="entry name" value="Barstar-like_sf"/>
</dbReference>
<proteinExistence type="inferred from homology"/>
<dbReference type="Gene3D" id="3.30.370.10">
    <property type="entry name" value="Barstar-like"/>
    <property type="match status" value="1"/>
</dbReference>
<evidence type="ECO:0000259" key="2">
    <source>
        <dbReference type="Pfam" id="PF01337"/>
    </source>
</evidence>
<comment type="caution">
    <text evidence="3">The sequence shown here is derived from an EMBL/GenBank/DDBJ whole genome shotgun (WGS) entry which is preliminary data.</text>
</comment>
<dbReference type="InterPro" id="IPR000468">
    <property type="entry name" value="Barstar"/>
</dbReference>
<sequence>MTTLQQFATADSGAGVAVLAGSPRGADNAAYAMTENGHLVRIVRGAKMPTVAAVFDEFAAALQFPYYFGANKDAFDECLRDWRDWLGDAPHLILIVRDADAVLAAESGQLPWLLSALADAGIPVVAQSERLDAAALARRWTEAGAAVTRLDP</sequence>